<feature type="transmembrane region" description="Helical" evidence="9">
    <location>
        <begin position="396"/>
        <end position="414"/>
    </location>
</feature>
<evidence type="ECO:0000313" key="10">
    <source>
        <dbReference type="EnsemblMetazoa" id="XP_019849739.1"/>
    </source>
</evidence>
<dbReference type="AlphaFoldDB" id="A0AAN0IY93"/>
<feature type="transmembrane region" description="Helical" evidence="9">
    <location>
        <begin position="133"/>
        <end position="154"/>
    </location>
</feature>
<evidence type="ECO:0000256" key="5">
    <source>
        <dbReference type="ARBA" id="ARBA00022824"/>
    </source>
</evidence>
<organism evidence="10 11">
    <name type="scientific">Amphimedon queenslandica</name>
    <name type="common">Sponge</name>
    <dbReference type="NCBI Taxonomy" id="400682"/>
    <lineage>
        <taxon>Eukaryota</taxon>
        <taxon>Metazoa</taxon>
        <taxon>Porifera</taxon>
        <taxon>Demospongiae</taxon>
        <taxon>Heteroscleromorpha</taxon>
        <taxon>Haplosclerida</taxon>
        <taxon>Niphatidae</taxon>
        <taxon>Amphimedon</taxon>
    </lineage>
</organism>
<dbReference type="Pfam" id="PF04506">
    <property type="entry name" value="Rft-1"/>
    <property type="match status" value="1"/>
</dbReference>
<dbReference type="GO" id="GO:0034203">
    <property type="term" value="P:glycolipid translocation"/>
    <property type="evidence" value="ECO:0007669"/>
    <property type="project" value="TreeGrafter"/>
</dbReference>
<evidence type="ECO:0000256" key="8">
    <source>
        <dbReference type="ARBA" id="ARBA00045912"/>
    </source>
</evidence>
<keyword evidence="4 9" id="KW-0812">Transmembrane</keyword>
<evidence type="ECO:0000313" key="11">
    <source>
        <dbReference type="Proteomes" id="UP000007879"/>
    </source>
</evidence>
<comment type="similarity">
    <text evidence="3 9">Belongs to the RFT1 family.</text>
</comment>
<keyword evidence="6 9" id="KW-1133">Transmembrane helix</keyword>
<evidence type="ECO:0000256" key="9">
    <source>
        <dbReference type="RuleBase" id="RU365067"/>
    </source>
</evidence>
<comment type="function">
    <text evidence="8 9">Intramembrane glycolipid transporter that operates in the biosynthetic pathway of dolichol-linked oligosaccharides, the glycan precursors employed in protein asparagine (N)-glycosylation. The sequential addition of sugars to dolichol pyrophosphate produces dolichol-linked oligosaccharides containing fourteen sugars, including two GlcNAcs, nine mannoses and three glucoses. Once assembled, the oligosaccharide is transferred from the lipid to nascent proteins by oligosaccharyltransferases. The assembly of dolichol-linked oligosaccharides begins on the cytosolic side of the endoplasmic reticulum membrane and finishes in its lumen. RFT1 could mediate the translocation of the cytosolically oriented intermediate DolPP-GlcNAc2Man5, produced by ALG11, into the ER lumen where dolichol-linked oligosaccharides assembly continues. However, the intramembrane lipid transporter activity could not be confirmed in vitro.</text>
</comment>
<dbReference type="Proteomes" id="UP000007879">
    <property type="component" value="Unassembled WGS sequence"/>
</dbReference>
<comment type="caution">
    <text evidence="9">Lacks conserved residue(s) required for the propagation of feature annotation.</text>
</comment>
<dbReference type="InterPro" id="IPR007594">
    <property type="entry name" value="RFT1"/>
</dbReference>
<feature type="transmembrane region" description="Helical" evidence="9">
    <location>
        <begin position="96"/>
        <end position="121"/>
    </location>
</feature>
<dbReference type="GO" id="GO:0006488">
    <property type="term" value="P:dolichol-linked oligosaccharide biosynthetic process"/>
    <property type="evidence" value="ECO:0007669"/>
    <property type="project" value="InterPro"/>
</dbReference>
<comment type="subcellular location">
    <subcellularLocation>
        <location evidence="1 9">Endoplasmic reticulum membrane</location>
        <topology evidence="1 9">Multi-pass membrane protein</topology>
    </subcellularLocation>
</comment>
<sequence>MQCDVSAQIECQKYHKMAAPLDVAARAASFNVLLQVSLRVASFALNGFVLRYVHADLLGVVNLRLTLLYNTILFLSREPFRKAALSKTSTTRQWQYTFNLMWLPFLVGIVWSALLSLLWISPLLQQPDMPGDWIGVACFAISGLIELCVEPLWVLAQLTQHVSIKVIAEGIPQVFRCLIVAICIVFYPQYGILIFGIAQVLCSIGYLLVYFTYFFSVGGNQLPIDSISKIFPQKFLGKYQDQTLVNLSKSFFKQSLLKQFLTDGVYDIVNNLGSLAARFIFLPIEESFYVYFSSVLVRGERPEKQTKDSITSSANVLSLLIKTVTLIALMIIAFGVNYSDLALDIYGGSILSQGIGPVLLKCYCVYVLFLALNGITECFMFAALSQDEVDRYNKNMLVFSLIFLSAAVVLIKLFGSPGFIIANCINMSARIIYSGKFITNYFRQSSHNPLSKAVPSLPVFISLIVSWIITAISMSTFCCSFGAIYRLIHIIIGSGCFLTVGVVITLVERELMTFFISRLPSRFQKLLTRNKTD</sequence>
<keyword evidence="5" id="KW-0256">Endoplasmic reticulum</keyword>
<accession>A0AAN0IY93</accession>
<dbReference type="PANTHER" id="PTHR13117:SF5">
    <property type="entry name" value="PROTEIN RFT1 HOMOLOG"/>
    <property type="match status" value="1"/>
</dbReference>
<evidence type="ECO:0000256" key="7">
    <source>
        <dbReference type="ARBA" id="ARBA00023136"/>
    </source>
</evidence>
<reference evidence="10" key="2">
    <citation type="submission" date="2024-06" db="UniProtKB">
        <authorList>
            <consortium name="EnsemblMetazoa"/>
        </authorList>
    </citation>
    <scope>IDENTIFICATION</scope>
</reference>
<dbReference type="EnsemblMetazoa" id="XM_019994180.1">
    <property type="protein sequence ID" value="XP_019849739.1"/>
    <property type="gene ID" value="LOC100633251"/>
</dbReference>
<feature type="transmembrane region" description="Helical" evidence="9">
    <location>
        <begin position="483"/>
        <end position="507"/>
    </location>
</feature>
<feature type="transmembrane region" description="Helical" evidence="9">
    <location>
        <begin position="193"/>
        <end position="215"/>
    </location>
</feature>
<feature type="transmembrane region" description="Helical" evidence="9">
    <location>
        <begin position="358"/>
        <end position="384"/>
    </location>
</feature>
<keyword evidence="7 9" id="KW-0472">Membrane</keyword>
<name>A0AAN0IY93_AMPQE</name>
<dbReference type="GO" id="GO:0005789">
    <property type="term" value="C:endoplasmic reticulum membrane"/>
    <property type="evidence" value="ECO:0007669"/>
    <property type="project" value="UniProtKB-SubCell"/>
</dbReference>
<keyword evidence="11" id="KW-1185">Reference proteome</keyword>
<dbReference type="GeneID" id="100633251"/>
<comment type="pathway">
    <text evidence="2">Protein modification; protein glycosylation.</text>
</comment>
<evidence type="ECO:0000256" key="4">
    <source>
        <dbReference type="ARBA" id="ARBA00022692"/>
    </source>
</evidence>
<proteinExistence type="inferred from homology"/>
<evidence type="ECO:0000256" key="6">
    <source>
        <dbReference type="ARBA" id="ARBA00022989"/>
    </source>
</evidence>
<feature type="transmembrane region" description="Helical" evidence="9">
    <location>
        <begin position="314"/>
        <end position="338"/>
    </location>
</feature>
<dbReference type="PANTHER" id="PTHR13117">
    <property type="entry name" value="ENDOPLASMIC RETICULUM MULTISPAN TRANSMEMBRANE PROTEIN-RELATED"/>
    <property type="match status" value="1"/>
</dbReference>
<evidence type="ECO:0000256" key="3">
    <source>
        <dbReference type="ARBA" id="ARBA00010288"/>
    </source>
</evidence>
<evidence type="ECO:0000256" key="2">
    <source>
        <dbReference type="ARBA" id="ARBA00004922"/>
    </source>
</evidence>
<protein>
    <recommendedName>
        <fullName evidence="9">Protein RFT1 homolog</fullName>
    </recommendedName>
</protein>
<reference evidence="11" key="1">
    <citation type="journal article" date="2010" name="Nature">
        <title>The Amphimedon queenslandica genome and the evolution of animal complexity.</title>
        <authorList>
            <person name="Srivastava M."/>
            <person name="Simakov O."/>
            <person name="Chapman J."/>
            <person name="Fahey B."/>
            <person name="Gauthier M.E."/>
            <person name="Mitros T."/>
            <person name="Richards G.S."/>
            <person name="Conaco C."/>
            <person name="Dacre M."/>
            <person name="Hellsten U."/>
            <person name="Larroux C."/>
            <person name="Putnam N.H."/>
            <person name="Stanke M."/>
            <person name="Adamska M."/>
            <person name="Darling A."/>
            <person name="Degnan S.M."/>
            <person name="Oakley T.H."/>
            <person name="Plachetzki D.C."/>
            <person name="Zhai Y."/>
            <person name="Adamski M."/>
            <person name="Calcino A."/>
            <person name="Cummins S.F."/>
            <person name="Goodstein D.M."/>
            <person name="Harris C."/>
            <person name="Jackson D.J."/>
            <person name="Leys S.P."/>
            <person name="Shu S."/>
            <person name="Woodcroft B.J."/>
            <person name="Vervoort M."/>
            <person name="Kosik K.S."/>
            <person name="Manning G."/>
            <person name="Degnan B.M."/>
            <person name="Rokhsar D.S."/>
        </authorList>
    </citation>
    <scope>NUCLEOTIDE SEQUENCE [LARGE SCALE GENOMIC DNA]</scope>
</reference>
<dbReference type="RefSeq" id="XP_019849739.1">
    <property type="nucleotide sequence ID" value="XM_019994180.1"/>
</dbReference>
<evidence type="ECO:0000256" key="1">
    <source>
        <dbReference type="ARBA" id="ARBA00004477"/>
    </source>
</evidence>
<feature type="transmembrane region" description="Helical" evidence="9">
    <location>
        <begin position="454"/>
        <end position="477"/>
    </location>
</feature>